<keyword evidence="2" id="KW-1185">Reference proteome</keyword>
<name>A0A4Y2HM77_ARAVE</name>
<organism evidence="1 2">
    <name type="scientific">Araneus ventricosus</name>
    <name type="common">Orbweaver spider</name>
    <name type="synonym">Epeira ventricosa</name>
    <dbReference type="NCBI Taxonomy" id="182803"/>
    <lineage>
        <taxon>Eukaryota</taxon>
        <taxon>Metazoa</taxon>
        <taxon>Ecdysozoa</taxon>
        <taxon>Arthropoda</taxon>
        <taxon>Chelicerata</taxon>
        <taxon>Arachnida</taxon>
        <taxon>Araneae</taxon>
        <taxon>Araneomorphae</taxon>
        <taxon>Entelegynae</taxon>
        <taxon>Araneoidea</taxon>
        <taxon>Araneidae</taxon>
        <taxon>Araneus</taxon>
    </lineage>
</organism>
<evidence type="ECO:0000313" key="2">
    <source>
        <dbReference type="Proteomes" id="UP000499080"/>
    </source>
</evidence>
<sequence length="368" mass="43694">MAAVRVALYIYYDKDIEKMLEILRKIPLGNGHGSFSRDRFEFWELIETKPAEKLPSLPDSLKRRMSKFIEPIHSETLRWFQDHRAVDEGCGPMDCDPFLTYKNNLCWKTDGTIDRTQTAKKFAQNKTFDPEMRFVMACTYFLEDDVLDLWHGEEASSVKSVPRYRSNAAVRFWVKRLKRGSRRKIPWKAEIDGYFKNLRIRRSDIRLRISCFFSYLSWEGKKNYLPHLRLFEGHSDDFVLCLRAMDEGERVETVSVRPATVLFCFLQWPLQYLFIDVAKQLWSHMNVIQFHETLDYIVNYSIADGFEDFDYAGLLKEFWHLSPASYKRKIKKNKKLFKMIEITLNYDGKNASLSLPETIQVWLKEHVR</sequence>
<reference evidence="1 2" key="1">
    <citation type="journal article" date="2019" name="Sci. Rep.">
        <title>Orb-weaving spider Araneus ventricosus genome elucidates the spidroin gene catalogue.</title>
        <authorList>
            <person name="Kono N."/>
            <person name="Nakamura H."/>
            <person name="Ohtoshi R."/>
            <person name="Moran D.A.P."/>
            <person name="Shinohara A."/>
            <person name="Yoshida Y."/>
            <person name="Fujiwara M."/>
            <person name="Mori M."/>
            <person name="Tomita M."/>
            <person name="Arakawa K."/>
        </authorList>
    </citation>
    <scope>NUCLEOTIDE SEQUENCE [LARGE SCALE GENOMIC DNA]</scope>
</reference>
<gene>
    <name evidence="1" type="ORF">AVEN_92697_1</name>
</gene>
<evidence type="ECO:0000313" key="1">
    <source>
        <dbReference type="EMBL" id="GBM66392.1"/>
    </source>
</evidence>
<dbReference type="Proteomes" id="UP000499080">
    <property type="component" value="Unassembled WGS sequence"/>
</dbReference>
<comment type="caution">
    <text evidence="1">The sequence shown here is derived from an EMBL/GenBank/DDBJ whole genome shotgun (WGS) entry which is preliminary data.</text>
</comment>
<dbReference type="OrthoDB" id="5827962at2759"/>
<proteinExistence type="predicted"/>
<dbReference type="AlphaFoldDB" id="A0A4Y2HM77"/>
<protein>
    <submittedName>
        <fullName evidence="1">Uncharacterized protein</fullName>
    </submittedName>
</protein>
<accession>A0A4Y2HM77</accession>
<dbReference type="EMBL" id="BGPR01002023">
    <property type="protein sequence ID" value="GBM66392.1"/>
    <property type="molecule type" value="Genomic_DNA"/>
</dbReference>